<evidence type="ECO:0000256" key="16">
    <source>
        <dbReference type="ARBA" id="ARBA00026120"/>
    </source>
</evidence>
<comment type="similarity">
    <text evidence="4">Belongs to the membrane-bound acyltransferase family.</text>
</comment>
<comment type="subcellular location">
    <subcellularLocation>
        <location evidence="2">Endoplasmic reticulum</location>
    </subcellularLocation>
    <subcellularLocation>
        <location evidence="1">Membrane</location>
        <topology evidence="1">Multi-pass membrane protein</topology>
    </subcellularLocation>
</comment>
<keyword evidence="21" id="KW-1185">Reference proteome</keyword>
<comment type="pathway">
    <text evidence="15">Phospholipid metabolism.</text>
</comment>
<accession>A0A8X6QAR0</accession>
<keyword evidence="11 19" id="KW-0472">Membrane</keyword>
<name>A0A8X6QAR0_NEPPI</name>
<evidence type="ECO:0000256" key="11">
    <source>
        <dbReference type="ARBA" id="ARBA00023136"/>
    </source>
</evidence>
<dbReference type="GO" id="GO:0030258">
    <property type="term" value="P:lipid modification"/>
    <property type="evidence" value="ECO:0007669"/>
    <property type="project" value="TreeGrafter"/>
</dbReference>
<reference evidence="20" key="1">
    <citation type="submission" date="2020-08" db="EMBL/GenBank/DDBJ databases">
        <title>Multicomponent nature underlies the extraordinary mechanical properties of spider dragline silk.</title>
        <authorList>
            <person name="Kono N."/>
            <person name="Nakamura H."/>
            <person name="Mori M."/>
            <person name="Yoshida Y."/>
            <person name="Ohtoshi R."/>
            <person name="Malay A.D."/>
            <person name="Moran D.A.P."/>
            <person name="Tomita M."/>
            <person name="Numata K."/>
            <person name="Arakawa K."/>
        </authorList>
    </citation>
    <scope>NUCLEOTIDE SEQUENCE</scope>
</reference>
<keyword evidence="5" id="KW-0444">Lipid biosynthesis</keyword>
<dbReference type="GO" id="GO:0047184">
    <property type="term" value="F:1-acylglycerophosphocholine O-acyltransferase activity"/>
    <property type="evidence" value="ECO:0007669"/>
    <property type="project" value="UniProtKB-EC"/>
</dbReference>
<feature type="transmembrane region" description="Helical" evidence="19">
    <location>
        <begin position="404"/>
        <end position="428"/>
    </location>
</feature>
<dbReference type="GO" id="GO:0071617">
    <property type="term" value="F:lysophospholipid acyltransferase activity"/>
    <property type="evidence" value="ECO:0007669"/>
    <property type="project" value="TreeGrafter"/>
</dbReference>
<keyword evidence="9 19" id="KW-1133">Transmembrane helix</keyword>
<comment type="pathway">
    <text evidence="3">Lipid metabolism; phospholipid metabolism.</text>
</comment>
<keyword evidence="12" id="KW-0594">Phospholipid biosynthesis</keyword>
<evidence type="ECO:0000256" key="4">
    <source>
        <dbReference type="ARBA" id="ARBA00010323"/>
    </source>
</evidence>
<dbReference type="EMBL" id="BMAW01028744">
    <property type="protein sequence ID" value="GFU08843.1"/>
    <property type="molecule type" value="Genomic_DNA"/>
</dbReference>
<dbReference type="AlphaFoldDB" id="A0A8X6QAR0"/>
<dbReference type="OrthoDB" id="5974730at2759"/>
<evidence type="ECO:0000256" key="17">
    <source>
        <dbReference type="ARBA" id="ARBA00038923"/>
    </source>
</evidence>
<protein>
    <recommendedName>
        <fullName evidence="18">Lysophospholipid acyltransferase 5</fullName>
        <ecNumber evidence="16">2.3.1.23</ecNumber>
        <ecNumber evidence="17">2.3.1.n6</ecNumber>
    </recommendedName>
</protein>
<dbReference type="EC" id="2.3.1.23" evidence="16"/>
<keyword evidence="7 19" id="KW-0812">Transmembrane</keyword>
<dbReference type="PANTHER" id="PTHR13906">
    <property type="entry name" value="PORCUPINE"/>
    <property type="match status" value="1"/>
</dbReference>
<dbReference type="GO" id="GO:0005783">
    <property type="term" value="C:endoplasmic reticulum"/>
    <property type="evidence" value="ECO:0007669"/>
    <property type="project" value="UniProtKB-SubCell"/>
</dbReference>
<dbReference type="GO" id="GO:0016020">
    <property type="term" value="C:membrane"/>
    <property type="evidence" value="ECO:0007669"/>
    <property type="project" value="UniProtKB-SubCell"/>
</dbReference>
<keyword evidence="14 20" id="KW-0012">Acyltransferase</keyword>
<evidence type="ECO:0000256" key="15">
    <source>
        <dbReference type="ARBA" id="ARBA00025707"/>
    </source>
</evidence>
<proteinExistence type="inferred from homology"/>
<keyword evidence="13" id="KW-1208">Phospholipid metabolism</keyword>
<feature type="transmembrane region" description="Helical" evidence="19">
    <location>
        <begin position="98"/>
        <end position="114"/>
    </location>
</feature>
<dbReference type="Proteomes" id="UP000887013">
    <property type="component" value="Unassembled WGS sequence"/>
</dbReference>
<feature type="transmembrane region" description="Helical" evidence="19">
    <location>
        <begin position="46"/>
        <end position="68"/>
    </location>
</feature>
<feature type="transmembrane region" description="Helical" evidence="19">
    <location>
        <begin position="74"/>
        <end position="91"/>
    </location>
</feature>
<dbReference type="EC" id="2.3.1.n6" evidence="17"/>
<dbReference type="Pfam" id="PF03062">
    <property type="entry name" value="MBOAT"/>
    <property type="match status" value="1"/>
</dbReference>
<dbReference type="InterPro" id="IPR004299">
    <property type="entry name" value="MBOAT_fam"/>
</dbReference>
<evidence type="ECO:0000256" key="12">
    <source>
        <dbReference type="ARBA" id="ARBA00023209"/>
    </source>
</evidence>
<evidence type="ECO:0000256" key="2">
    <source>
        <dbReference type="ARBA" id="ARBA00004240"/>
    </source>
</evidence>
<feature type="transmembrane region" description="Helical" evidence="19">
    <location>
        <begin position="440"/>
        <end position="462"/>
    </location>
</feature>
<evidence type="ECO:0000256" key="9">
    <source>
        <dbReference type="ARBA" id="ARBA00022989"/>
    </source>
</evidence>
<evidence type="ECO:0000256" key="18">
    <source>
        <dbReference type="ARBA" id="ARBA00039721"/>
    </source>
</evidence>
<dbReference type="GO" id="GO:0006656">
    <property type="term" value="P:phosphatidylcholine biosynthetic process"/>
    <property type="evidence" value="ECO:0007669"/>
    <property type="project" value="TreeGrafter"/>
</dbReference>
<keyword evidence="10" id="KW-0443">Lipid metabolism</keyword>
<evidence type="ECO:0000256" key="6">
    <source>
        <dbReference type="ARBA" id="ARBA00022679"/>
    </source>
</evidence>
<dbReference type="PANTHER" id="PTHR13906:SF14">
    <property type="entry name" value="LYSOPHOSPHOLIPID ACYLTRANSFERASE 5"/>
    <property type="match status" value="1"/>
</dbReference>
<evidence type="ECO:0000256" key="5">
    <source>
        <dbReference type="ARBA" id="ARBA00022516"/>
    </source>
</evidence>
<evidence type="ECO:0000256" key="3">
    <source>
        <dbReference type="ARBA" id="ARBA00005074"/>
    </source>
</evidence>
<keyword evidence="6" id="KW-0808">Transferase</keyword>
<evidence type="ECO:0000256" key="19">
    <source>
        <dbReference type="SAM" id="Phobius"/>
    </source>
</evidence>
<gene>
    <name evidence="20" type="primary">Lpcat3</name>
    <name evidence="20" type="ORF">NPIL_260951</name>
</gene>
<keyword evidence="8" id="KW-0256">Endoplasmic reticulum</keyword>
<evidence type="ECO:0000256" key="14">
    <source>
        <dbReference type="ARBA" id="ARBA00023315"/>
    </source>
</evidence>
<sequence>MAELGAGIGSPIAYLATLLGASEPALRLLFTILLGYPLALVHRYVLFGKSVTVQHLFFIISGLSLGIFNYGSDILHSVFCVLVTYFILLIIGGTFKSVVISFFFLMGYLIYGYYITGTDDYDIKWSMPQCVLTLRLIGLAWDVFDGQKPFEKLSNDQKKTALKKCPSLLEVAGHTYFFGGFMVGPQFPMKRYVDFIEGSFPGKTLSGKPSCIGAGLKRLSQGILILSLYQIGNMFIPEKTLLSAEYMEFALWKKLIIIGLWGKIALYKYVACWLISEGSCIMTGMTYNGTDKNGNNQWDGCANVKLWDFNVTTTFEGIIKSFNINTNLWVGQYVFKRLKFLGNRYISQAAALSFLAIWHGLHSGYYVCFLSEFIVMYFEKDVESILNNRLPKVKAVLTQSALRIPVLIFLKVYVDVMMGYCLVSFVLLSWSRYTQVYGSVYYIGTIMYFGWPFVSPIVRLLIPKAKVKDEQAKTQ</sequence>
<evidence type="ECO:0000256" key="7">
    <source>
        <dbReference type="ARBA" id="ARBA00022692"/>
    </source>
</evidence>
<evidence type="ECO:0000256" key="1">
    <source>
        <dbReference type="ARBA" id="ARBA00004141"/>
    </source>
</evidence>
<evidence type="ECO:0000256" key="10">
    <source>
        <dbReference type="ARBA" id="ARBA00023098"/>
    </source>
</evidence>
<evidence type="ECO:0000313" key="20">
    <source>
        <dbReference type="EMBL" id="GFU08843.1"/>
    </source>
</evidence>
<comment type="caution">
    <text evidence="20">The sequence shown here is derived from an EMBL/GenBank/DDBJ whole genome shotgun (WGS) entry which is preliminary data.</text>
</comment>
<evidence type="ECO:0000256" key="13">
    <source>
        <dbReference type="ARBA" id="ARBA00023264"/>
    </source>
</evidence>
<dbReference type="InterPro" id="IPR049941">
    <property type="entry name" value="LPLAT_7/PORCN-like"/>
</dbReference>
<evidence type="ECO:0000256" key="8">
    <source>
        <dbReference type="ARBA" id="ARBA00022824"/>
    </source>
</evidence>
<evidence type="ECO:0000313" key="21">
    <source>
        <dbReference type="Proteomes" id="UP000887013"/>
    </source>
</evidence>
<organism evidence="20 21">
    <name type="scientific">Nephila pilipes</name>
    <name type="common">Giant wood spider</name>
    <name type="synonym">Nephila maculata</name>
    <dbReference type="NCBI Taxonomy" id="299642"/>
    <lineage>
        <taxon>Eukaryota</taxon>
        <taxon>Metazoa</taxon>
        <taxon>Ecdysozoa</taxon>
        <taxon>Arthropoda</taxon>
        <taxon>Chelicerata</taxon>
        <taxon>Arachnida</taxon>
        <taxon>Araneae</taxon>
        <taxon>Araneomorphae</taxon>
        <taxon>Entelegynae</taxon>
        <taxon>Araneoidea</taxon>
        <taxon>Nephilidae</taxon>
        <taxon>Nephila</taxon>
    </lineage>
</organism>